<evidence type="ECO:0000256" key="7">
    <source>
        <dbReference type="ARBA" id="ARBA00023180"/>
    </source>
</evidence>
<keyword evidence="8 10" id="KW-0326">Glycosidase</keyword>
<keyword evidence="4 11" id="KW-0732">Signal</keyword>
<dbReference type="GO" id="GO:0005576">
    <property type="term" value="C:extracellular region"/>
    <property type="evidence" value="ECO:0007669"/>
    <property type="project" value="UniProtKB-SubCell"/>
</dbReference>
<evidence type="ECO:0000256" key="10">
    <source>
        <dbReference type="RuleBase" id="RU361169"/>
    </source>
</evidence>
<keyword evidence="6 10" id="KW-0378">Hydrolase</keyword>
<accession>A0A165KU72</accession>
<evidence type="ECO:0000313" key="13">
    <source>
        <dbReference type="Proteomes" id="UP000077266"/>
    </source>
</evidence>
<evidence type="ECO:0000256" key="9">
    <source>
        <dbReference type="ARBA" id="ARBA00023316"/>
    </source>
</evidence>
<dbReference type="GO" id="GO:0071555">
    <property type="term" value="P:cell wall organization"/>
    <property type="evidence" value="ECO:0007669"/>
    <property type="project" value="UniProtKB-KW"/>
</dbReference>
<dbReference type="Pfam" id="PF00295">
    <property type="entry name" value="Glyco_hydro_28"/>
    <property type="match status" value="1"/>
</dbReference>
<dbReference type="InParanoid" id="A0A165KU72"/>
<dbReference type="STRING" id="1314781.A0A165KU72"/>
<dbReference type="InterPro" id="IPR012334">
    <property type="entry name" value="Pectin_lyas_fold"/>
</dbReference>
<dbReference type="Proteomes" id="UP000077266">
    <property type="component" value="Unassembled WGS sequence"/>
</dbReference>
<dbReference type="InterPro" id="IPR000743">
    <property type="entry name" value="Glyco_hydro_28"/>
</dbReference>
<keyword evidence="5" id="KW-0677">Repeat</keyword>
<evidence type="ECO:0000256" key="2">
    <source>
        <dbReference type="ARBA" id="ARBA00008834"/>
    </source>
</evidence>
<evidence type="ECO:0000256" key="3">
    <source>
        <dbReference type="ARBA" id="ARBA00022525"/>
    </source>
</evidence>
<dbReference type="EMBL" id="KV425937">
    <property type="protein sequence ID" value="KZV96901.1"/>
    <property type="molecule type" value="Genomic_DNA"/>
</dbReference>
<dbReference type="PANTHER" id="PTHR31736">
    <property type="match status" value="1"/>
</dbReference>
<dbReference type="Gene3D" id="2.160.20.10">
    <property type="entry name" value="Single-stranded right-handed beta-helix, Pectin lyase-like"/>
    <property type="match status" value="1"/>
</dbReference>
<dbReference type="GO" id="GO:0004650">
    <property type="term" value="F:polygalacturonase activity"/>
    <property type="evidence" value="ECO:0007669"/>
    <property type="project" value="InterPro"/>
</dbReference>
<dbReference type="SUPFAM" id="SSF51126">
    <property type="entry name" value="Pectin lyase-like"/>
    <property type="match status" value="1"/>
</dbReference>
<keyword evidence="3" id="KW-0964">Secreted</keyword>
<proteinExistence type="inferred from homology"/>
<organism evidence="12 13">
    <name type="scientific">Exidia glandulosa HHB12029</name>
    <dbReference type="NCBI Taxonomy" id="1314781"/>
    <lineage>
        <taxon>Eukaryota</taxon>
        <taxon>Fungi</taxon>
        <taxon>Dikarya</taxon>
        <taxon>Basidiomycota</taxon>
        <taxon>Agaricomycotina</taxon>
        <taxon>Agaricomycetes</taxon>
        <taxon>Auriculariales</taxon>
        <taxon>Exidiaceae</taxon>
        <taxon>Exidia</taxon>
    </lineage>
</organism>
<dbReference type="GO" id="GO:0045490">
    <property type="term" value="P:pectin catabolic process"/>
    <property type="evidence" value="ECO:0007669"/>
    <property type="project" value="UniProtKB-ARBA"/>
</dbReference>
<dbReference type="InterPro" id="IPR011050">
    <property type="entry name" value="Pectin_lyase_fold/virulence"/>
</dbReference>
<comment type="subcellular location">
    <subcellularLocation>
        <location evidence="1">Secreted</location>
    </subcellularLocation>
</comment>
<feature type="signal peptide" evidence="11">
    <location>
        <begin position="1"/>
        <end position="19"/>
    </location>
</feature>
<gene>
    <name evidence="12" type="ORF">EXIGLDRAFT_739452</name>
</gene>
<evidence type="ECO:0000256" key="8">
    <source>
        <dbReference type="ARBA" id="ARBA00023295"/>
    </source>
</evidence>
<evidence type="ECO:0000256" key="4">
    <source>
        <dbReference type="ARBA" id="ARBA00022729"/>
    </source>
</evidence>
<dbReference type="OrthoDB" id="187139at2759"/>
<evidence type="ECO:0000313" key="12">
    <source>
        <dbReference type="EMBL" id="KZV96901.1"/>
    </source>
</evidence>
<keyword evidence="7" id="KW-0325">Glycoprotein</keyword>
<keyword evidence="9" id="KW-0961">Cell wall biogenesis/degradation</keyword>
<evidence type="ECO:0000256" key="6">
    <source>
        <dbReference type="ARBA" id="ARBA00022801"/>
    </source>
</evidence>
<dbReference type="SMART" id="SM00710">
    <property type="entry name" value="PbH1"/>
    <property type="match status" value="5"/>
</dbReference>
<name>A0A165KU72_EXIGL</name>
<protein>
    <submittedName>
        <fullName evidence="12">Glycoside hydrolase family 28 protein</fullName>
    </submittedName>
</protein>
<reference evidence="12 13" key="1">
    <citation type="journal article" date="2016" name="Mol. Biol. Evol.">
        <title>Comparative Genomics of Early-Diverging Mushroom-Forming Fungi Provides Insights into the Origins of Lignocellulose Decay Capabilities.</title>
        <authorList>
            <person name="Nagy L.G."/>
            <person name="Riley R."/>
            <person name="Tritt A."/>
            <person name="Adam C."/>
            <person name="Daum C."/>
            <person name="Floudas D."/>
            <person name="Sun H."/>
            <person name="Yadav J.S."/>
            <person name="Pangilinan J."/>
            <person name="Larsson K.H."/>
            <person name="Matsuura K."/>
            <person name="Barry K."/>
            <person name="Labutti K."/>
            <person name="Kuo R."/>
            <person name="Ohm R.A."/>
            <person name="Bhattacharya S.S."/>
            <person name="Shirouzu T."/>
            <person name="Yoshinaga Y."/>
            <person name="Martin F.M."/>
            <person name="Grigoriev I.V."/>
            <person name="Hibbett D.S."/>
        </authorList>
    </citation>
    <scope>NUCLEOTIDE SEQUENCE [LARGE SCALE GENOMIC DNA]</scope>
    <source>
        <strain evidence="12 13">HHB12029</strain>
    </source>
</reference>
<dbReference type="PANTHER" id="PTHR31736:SF8">
    <property type="entry name" value="PUTATIVE (AFU_ORTHOLOGUE AFUA_7G06410)-RELATED"/>
    <property type="match status" value="1"/>
</dbReference>
<evidence type="ECO:0000256" key="5">
    <source>
        <dbReference type="ARBA" id="ARBA00022737"/>
    </source>
</evidence>
<dbReference type="AlphaFoldDB" id="A0A165KU72"/>
<comment type="similarity">
    <text evidence="2 10">Belongs to the glycosyl hydrolase 28 family.</text>
</comment>
<evidence type="ECO:0000256" key="1">
    <source>
        <dbReference type="ARBA" id="ARBA00004613"/>
    </source>
</evidence>
<evidence type="ECO:0000256" key="11">
    <source>
        <dbReference type="SAM" id="SignalP"/>
    </source>
</evidence>
<sequence length="416" mass="44969">MHRRFLCVWLCSVFAAVYARKTCVVSSRPDSTDDAPAIIDAFDKCGRGGRVVFLNQTYHVNSVMNTTGLKNCEVDLHGTLLWGTNITYWLDNSLDIGYQNQSSAWFFGGENVVFRGHGHGTLDGNGQVWYDFVNGQSNYPRRPHAITIWGAKDSLFEGLRFVQSQMWTMTVIHSQRVLLRDIYVNSTSHSGAPARNTDGADTMFSDSITFDKFTIDNGDDSIALKANSTNIVITNSTFYRGLGVAIGSIGQYEGAWETIENLTASNIVFHGMRHAAYVKTWTGQHVGDPPNGGGGGLGLARNLTFTDFTLYNNSGVFAISQCTTFSGAAGDCNSSHFQLSDLHFTNVRGTVSTPNVALLQCSAAAPCSDIEIEDVSVVNWANGTAAAGFLCSSVKSPVGFECTGPACDKPSSTAEC</sequence>
<dbReference type="InterPro" id="IPR006626">
    <property type="entry name" value="PbH1"/>
</dbReference>
<keyword evidence="13" id="KW-1185">Reference proteome</keyword>
<feature type="chain" id="PRO_5007861270" evidence="11">
    <location>
        <begin position="20"/>
        <end position="416"/>
    </location>
</feature>